<evidence type="ECO:0000313" key="3">
    <source>
        <dbReference type="Proteomes" id="UP000593575"/>
    </source>
</evidence>
<evidence type="ECO:0000313" key="2">
    <source>
        <dbReference type="EMBL" id="MBA0829477.1"/>
    </source>
</evidence>
<dbReference type="Proteomes" id="UP000593575">
    <property type="component" value="Unassembled WGS sequence"/>
</dbReference>
<feature type="non-terminal residue" evidence="2">
    <location>
        <position position="61"/>
    </location>
</feature>
<name>A0A7J9J586_9ROSI</name>
<feature type="region of interest" description="Disordered" evidence="1">
    <location>
        <begin position="21"/>
        <end position="61"/>
    </location>
</feature>
<comment type="caution">
    <text evidence="2">The sequence shown here is derived from an EMBL/GenBank/DDBJ whole genome shotgun (WGS) entry which is preliminary data.</text>
</comment>
<sequence>MQCWLEPKPRRNTKKLMAKMLSSMDSGSEDEKSSMSSIKSMDLVDDTTSATITRTRKNKKN</sequence>
<accession>A0A7J9J586</accession>
<dbReference type="AlphaFoldDB" id="A0A7J9J586"/>
<gene>
    <name evidence="2" type="ORF">Goarm_014082</name>
</gene>
<proteinExistence type="predicted"/>
<dbReference type="EMBL" id="JABFAE010000006">
    <property type="protein sequence ID" value="MBA0829477.1"/>
    <property type="molecule type" value="Genomic_DNA"/>
</dbReference>
<keyword evidence="3" id="KW-1185">Reference proteome</keyword>
<organism evidence="2 3">
    <name type="scientific">Gossypium armourianum</name>
    <dbReference type="NCBI Taxonomy" id="34283"/>
    <lineage>
        <taxon>Eukaryota</taxon>
        <taxon>Viridiplantae</taxon>
        <taxon>Streptophyta</taxon>
        <taxon>Embryophyta</taxon>
        <taxon>Tracheophyta</taxon>
        <taxon>Spermatophyta</taxon>
        <taxon>Magnoliopsida</taxon>
        <taxon>eudicotyledons</taxon>
        <taxon>Gunneridae</taxon>
        <taxon>Pentapetalae</taxon>
        <taxon>rosids</taxon>
        <taxon>malvids</taxon>
        <taxon>Malvales</taxon>
        <taxon>Malvaceae</taxon>
        <taxon>Malvoideae</taxon>
        <taxon>Gossypium</taxon>
    </lineage>
</organism>
<protein>
    <submittedName>
        <fullName evidence="2">Uncharacterized protein</fullName>
    </submittedName>
</protein>
<reference evidence="2 3" key="1">
    <citation type="journal article" date="2019" name="Genome Biol. Evol.">
        <title>Insights into the evolution of the New World diploid cottons (Gossypium, subgenus Houzingenia) based on genome sequencing.</title>
        <authorList>
            <person name="Grover C.E."/>
            <person name="Arick M.A. 2nd"/>
            <person name="Thrash A."/>
            <person name="Conover J.L."/>
            <person name="Sanders W.S."/>
            <person name="Peterson D.G."/>
            <person name="Frelichowski J.E."/>
            <person name="Scheffler J.A."/>
            <person name="Scheffler B.E."/>
            <person name="Wendel J.F."/>
        </authorList>
    </citation>
    <scope>NUCLEOTIDE SEQUENCE [LARGE SCALE GENOMIC DNA]</scope>
    <source>
        <strain evidence="2">6</strain>
        <tissue evidence="2">Leaf</tissue>
    </source>
</reference>
<evidence type="ECO:0000256" key="1">
    <source>
        <dbReference type="SAM" id="MobiDB-lite"/>
    </source>
</evidence>